<name>A0A3D8GQ37_9BACI</name>
<protein>
    <submittedName>
        <fullName evidence="2">DUF2140 domain-containing protein</fullName>
    </submittedName>
</protein>
<gene>
    <name evidence="2" type="ORF">DRW41_12960</name>
</gene>
<dbReference type="EMBL" id="QNQT01000005">
    <property type="protein sequence ID" value="RDU36437.1"/>
    <property type="molecule type" value="Genomic_DNA"/>
</dbReference>
<accession>A0A3D8GQ37</accession>
<keyword evidence="1" id="KW-0472">Membrane</keyword>
<keyword evidence="1" id="KW-1133">Transmembrane helix</keyword>
<dbReference type="Proteomes" id="UP000257144">
    <property type="component" value="Unassembled WGS sequence"/>
</dbReference>
<keyword evidence="1" id="KW-0812">Transmembrane</keyword>
<proteinExistence type="predicted"/>
<reference evidence="2 3" key="1">
    <citation type="submission" date="2018-07" db="EMBL/GenBank/DDBJ databases">
        <title>Bacillus sp. YLB-04 draft genome sequence.</title>
        <authorList>
            <person name="Yu L."/>
            <person name="Tang X."/>
        </authorList>
    </citation>
    <scope>NUCLEOTIDE SEQUENCE [LARGE SCALE GENOMIC DNA]</scope>
    <source>
        <strain evidence="2 3">YLB-04</strain>
    </source>
</reference>
<feature type="transmembrane region" description="Helical" evidence="1">
    <location>
        <begin position="7"/>
        <end position="29"/>
    </location>
</feature>
<dbReference type="AlphaFoldDB" id="A0A3D8GQ37"/>
<evidence type="ECO:0000313" key="2">
    <source>
        <dbReference type="EMBL" id="RDU36437.1"/>
    </source>
</evidence>
<sequence length="192" mass="22017">MKNKWKTAFFVLLGLVLAGIVTIFILATVPPDGKEQEQTKVQDGEMVGFLIRTNRDDVNKLINHYLQKEVADSPVNYQVQVNDEVELYGTVPFFSRELNMKLTFVPEALENGDLLLKQKSISVGQLRLPVPYVLEFIRKSYKLPRGVEIRSNERQILVHMQQLKLKSDAKIQANTFDLEKDDISFKLLVPVK</sequence>
<evidence type="ECO:0000256" key="1">
    <source>
        <dbReference type="SAM" id="Phobius"/>
    </source>
</evidence>
<keyword evidence="3" id="KW-1185">Reference proteome</keyword>
<dbReference type="RefSeq" id="WP_115452431.1">
    <property type="nucleotide sequence ID" value="NZ_QNQT01000005.1"/>
</dbReference>
<dbReference type="OrthoDB" id="2412610at2"/>
<evidence type="ECO:0000313" key="3">
    <source>
        <dbReference type="Proteomes" id="UP000257144"/>
    </source>
</evidence>
<comment type="caution">
    <text evidence="2">The sequence shown here is derived from an EMBL/GenBank/DDBJ whole genome shotgun (WGS) entry which is preliminary data.</text>
</comment>
<dbReference type="Pfam" id="PF09911">
    <property type="entry name" value="DUF2140"/>
    <property type="match status" value="1"/>
</dbReference>
<dbReference type="InterPro" id="IPR018672">
    <property type="entry name" value="DUF2140"/>
</dbReference>
<organism evidence="2 3">
    <name type="scientific">Neobacillus piezotolerans</name>
    <dbReference type="NCBI Taxonomy" id="2259171"/>
    <lineage>
        <taxon>Bacteria</taxon>
        <taxon>Bacillati</taxon>
        <taxon>Bacillota</taxon>
        <taxon>Bacilli</taxon>
        <taxon>Bacillales</taxon>
        <taxon>Bacillaceae</taxon>
        <taxon>Neobacillus</taxon>
    </lineage>
</organism>